<gene>
    <name evidence="4" type="ORF">BBI08_16540</name>
</gene>
<sequence length="297" mass="33328">MEQIPLIVTTEWLEKRLDDPDLCIIDATIFMELPEKGGPPTIWSGKTSYGEGHIPGAVHMDILKDLSDPQSAQPFTVPPRDYFIRKMTELGIGDDMYTVIYDQGALVGNPIVAAYWASRLAWQMQYEGFENIAILEGGLPKWKKENRPLTAVPGNYSQTNFTGERRTEMLATKEEVKRAMEDDNTILINSLSPEDFRGESDAYARKGHIPSSKNVFFGIHANQQTREIHDEAMLRKQFEKIDALNPNKKVITYCGGGLAATWTALMLNKLGQKNVAVYDGSLNEWVNDPTCPLVTES</sequence>
<dbReference type="KEGG" id="phc:BBI08_16540"/>
<keyword evidence="1 4" id="KW-0808">Transferase</keyword>
<dbReference type="RefSeq" id="WP_008496697.1">
    <property type="nucleotide sequence ID" value="NZ_CP016537.2"/>
</dbReference>
<dbReference type="InterPro" id="IPR036873">
    <property type="entry name" value="Rhodanese-like_dom_sf"/>
</dbReference>
<dbReference type="OrthoDB" id="9770030at2"/>
<dbReference type="InterPro" id="IPR045078">
    <property type="entry name" value="TST/MPST-like"/>
</dbReference>
<dbReference type="STRING" id="1215089.BBI08_16540"/>
<proteinExistence type="predicted"/>
<dbReference type="InterPro" id="IPR001763">
    <property type="entry name" value="Rhodanese-like_dom"/>
</dbReference>
<dbReference type="AlphaFoldDB" id="A0A1C7DVD1"/>
<dbReference type="GO" id="GO:0004792">
    <property type="term" value="F:thiosulfate-cyanide sulfurtransferase activity"/>
    <property type="evidence" value="ECO:0007669"/>
    <property type="project" value="TreeGrafter"/>
</dbReference>
<evidence type="ECO:0000256" key="2">
    <source>
        <dbReference type="ARBA" id="ARBA00022737"/>
    </source>
</evidence>
<organism evidence="4 5">
    <name type="scientific">Planococcus halocryophilus</name>
    <dbReference type="NCBI Taxonomy" id="1215089"/>
    <lineage>
        <taxon>Bacteria</taxon>
        <taxon>Bacillati</taxon>
        <taxon>Bacillota</taxon>
        <taxon>Bacilli</taxon>
        <taxon>Bacillales</taxon>
        <taxon>Caryophanaceae</taxon>
        <taxon>Planococcus</taxon>
    </lineage>
</organism>
<dbReference type="EMBL" id="CP016537">
    <property type="protein sequence ID" value="ANU15364.1"/>
    <property type="molecule type" value="Genomic_DNA"/>
</dbReference>
<protein>
    <submittedName>
        <fullName evidence="4">Sulfurtransferase</fullName>
    </submittedName>
</protein>
<dbReference type="CDD" id="cd01449">
    <property type="entry name" value="TST_Repeat_2"/>
    <property type="match status" value="1"/>
</dbReference>
<dbReference type="SUPFAM" id="SSF52821">
    <property type="entry name" value="Rhodanese/Cell cycle control phosphatase"/>
    <property type="match status" value="2"/>
</dbReference>
<dbReference type="Proteomes" id="UP000092687">
    <property type="component" value="Chromosome"/>
</dbReference>
<dbReference type="SMART" id="SM00450">
    <property type="entry name" value="RHOD"/>
    <property type="match status" value="2"/>
</dbReference>
<keyword evidence="2" id="KW-0677">Repeat</keyword>
<name>A0A1C7DVD1_9BACL</name>
<feature type="domain" description="Rhodanese" evidence="3">
    <location>
        <begin position="49"/>
        <end position="151"/>
    </location>
</feature>
<keyword evidence="5" id="KW-1185">Reference proteome</keyword>
<evidence type="ECO:0000313" key="5">
    <source>
        <dbReference type="Proteomes" id="UP000092687"/>
    </source>
</evidence>
<dbReference type="Gene3D" id="3.40.250.10">
    <property type="entry name" value="Rhodanese-like domain"/>
    <property type="match status" value="2"/>
</dbReference>
<dbReference type="Pfam" id="PF00581">
    <property type="entry name" value="Rhodanese"/>
    <property type="match status" value="2"/>
</dbReference>
<accession>A0A1C7DVD1</accession>
<evidence type="ECO:0000256" key="1">
    <source>
        <dbReference type="ARBA" id="ARBA00022679"/>
    </source>
</evidence>
<feature type="domain" description="Rhodanese" evidence="3">
    <location>
        <begin position="181"/>
        <end position="294"/>
    </location>
</feature>
<evidence type="ECO:0000313" key="4">
    <source>
        <dbReference type="EMBL" id="ANU15364.1"/>
    </source>
</evidence>
<reference evidence="4" key="1">
    <citation type="submission" date="2016-10" db="EMBL/GenBank/DDBJ databases">
        <authorList>
            <person name="de Groot N.N."/>
        </authorList>
    </citation>
    <scope>NUCLEOTIDE SEQUENCE</scope>
    <source>
        <strain evidence="4">DSM 24743</strain>
    </source>
</reference>
<dbReference type="PROSITE" id="PS50206">
    <property type="entry name" value="RHODANESE_3"/>
    <property type="match status" value="2"/>
</dbReference>
<evidence type="ECO:0000259" key="3">
    <source>
        <dbReference type="PROSITE" id="PS50206"/>
    </source>
</evidence>
<dbReference type="PANTHER" id="PTHR11364">
    <property type="entry name" value="THIOSULFATE SULFERTANSFERASE"/>
    <property type="match status" value="1"/>
</dbReference>
<dbReference type="CDD" id="cd01448">
    <property type="entry name" value="TST_Repeat_1"/>
    <property type="match status" value="1"/>
</dbReference>
<dbReference type="PANTHER" id="PTHR11364:SF27">
    <property type="entry name" value="SULFURTRANSFERASE"/>
    <property type="match status" value="1"/>
</dbReference>